<name>A0A165CV76_9BASI</name>
<protein>
    <submittedName>
        <fullName evidence="1">Uncharacterized protein</fullName>
    </submittedName>
</protein>
<proteinExistence type="predicted"/>
<dbReference type="OrthoDB" id="2576334at2759"/>
<evidence type="ECO:0000313" key="1">
    <source>
        <dbReference type="EMBL" id="KZT51453.1"/>
    </source>
</evidence>
<dbReference type="EMBL" id="KV424107">
    <property type="protein sequence ID" value="KZT51453.1"/>
    <property type="molecule type" value="Genomic_DNA"/>
</dbReference>
<evidence type="ECO:0000313" key="2">
    <source>
        <dbReference type="Proteomes" id="UP000076842"/>
    </source>
</evidence>
<sequence length="103" mass="11384">MSIQPYNISLGSESPTFQYVPIRDGPVTAGWNSSYSGNIEWNGLEGSQGVGTPYRRTQLNDASFSLDFQGSLKRLPSCSSAYTRSKEWLSTCVWVRSAELVIP</sequence>
<organism evidence="1 2">
    <name type="scientific">Calocera cornea HHB12733</name>
    <dbReference type="NCBI Taxonomy" id="1353952"/>
    <lineage>
        <taxon>Eukaryota</taxon>
        <taxon>Fungi</taxon>
        <taxon>Dikarya</taxon>
        <taxon>Basidiomycota</taxon>
        <taxon>Agaricomycotina</taxon>
        <taxon>Dacrymycetes</taxon>
        <taxon>Dacrymycetales</taxon>
        <taxon>Dacrymycetaceae</taxon>
        <taxon>Calocera</taxon>
    </lineage>
</organism>
<reference evidence="1 2" key="1">
    <citation type="journal article" date="2016" name="Mol. Biol. Evol.">
        <title>Comparative Genomics of Early-Diverging Mushroom-Forming Fungi Provides Insights into the Origins of Lignocellulose Decay Capabilities.</title>
        <authorList>
            <person name="Nagy L.G."/>
            <person name="Riley R."/>
            <person name="Tritt A."/>
            <person name="Adam C."/>
            <person name="Daum C."/>
            <person name="Floudas D."/>
            <person name="Sun H."/>
            <person name="Yadav J.S."/>
            <person name="Pangilinan J."/>
            <person name="Larsson K.H."/>
            <person name="Matsuura K."/>
            <person name="Barry K."/>
            <person name="Labutti K."/>
            <person name="Kuo R."/>
            <person name="Ohm R.A."/>
            <person name="Bhattacharya S.S."/>
            <person name="Shirouzu T."/>
            <person name="Yoshinaga Y."/>
            <person name="Martin F.M."/>
            <person name="Grigoriev I.V."/>
            <person name="Hibbett D.S."/>
        </authorList>
    </citation>
    <scope>NUCLEOTIDE SEQUENCE [LARGE SCALE GENOMIC DNA]</scope>
    <source>
        <strain evidence="1 2">HHB12733</strain>
    </source>
</reference>
<dbReference type="Proteomes" id="UP000076842">
    <property type="component" value="Unassembled WGS sequence"/>
</dbReference>
<accession>A0A165CV76</accession>
<dbReference type="AlphaFoldDB" id="A0A165CV76"/>
<dbReference type="InParanoid" id="A0A165CV76"/>
<gene>
    <name evidence="1" type="ORF">CALCODRAFT_503519</name>
</gene>
<keyword evidence="2" id="KW-1185">Reference proteome</keyword>